<gene>
    <name evidence="1" type="ORF">FAVT5_2687</name>
</gene>
<protein>
    <submittedName>
        <fullName evidence="1">Uncharacterized protein</fullName>
    </submittedName>
</protein>
<evidence type="ECO:0000313" key="2">
    <source>
        <dbReference type="Proteomes" id="UP000501793"/>
    </source>
</evidence>
<accession>A0ACA8ZBY2</accession>
<name>A0ACA8ZBY2_9BACL</name>
<evidence type="ECO:0000313" key="1">
    <source>
        <dbReference type="EMBL" id="CAB3394049.1"/>
    </source>
</evidence>
<reference evidence="1" key="1">
    <citation type="submission" date="2020-04" db="EMBL/GenBank/DDBJ databases">
        <authorList>
            <person name="Hogendoorn C."/>
        </authorList>
    </citation>
    <scope>NUCLEOTIDE SEQUENCE</scope>
    <source>
        <strain evidence="1">FAVT5</strain>
    </source>
</reference>
<dbReference type="Proteomes" id="UP000501793">
    <property type="component" value="Chromosome"/>
</dbReference>
<keyword evidence="2" id="KW-1185">Reference proteome</keyword>
<sequence>MSEKGNDCPFLDSCRFQAISKSSKYAVILTMHGSFPVSPDRSPVSAQRPRAHHHFIVRRDVIDDRARNSAQRTPPGEMGQSVQPGRLYRLPRLQHRV</sequence>
<proteinExistence type="predicted"/>
<dbReference type="EMBL" id="LR792684">
    <property type="protein sequence ID" value="CAB3394049.1"/>
    <property type="molecule type" value="Genomic_DNA"/>
</dbReference>
<organism evidence="1 2">
    <name type="scientific">Kyrpidia spormannii</name>
    <dbReference type="NCBI Taxonomy" id="2055160"/>
    <lineage>
        <taxon>Bacteria</taxon>
        <taxon>Bacillati</taxon>
        <taxon>Bacillota</taxon>
        <taxon>Bacilli</taxon>
        <taxon>Bacillales</taxon>
        <taxon>Alicyclobacillaceae</taxon>
        <taxon>Kyrpidia</taxon>
    </lineage>
</organism>